<keyword evidence="5 8" id="KW-0812">Transmembrane</keyword>
<dbReference type="Proteomes" id="UP001196870">
    <property type="component" value="Unassembled WGS sequence"/>
</dbReference>
<feature type="transmembrane region" description="Helical" evidence="8">
    <location>
        <begin position="67"/>
        <end position="86"/>
    </location>
</feature>
<keyword evidence="6 8" id="KW-1133">Transmembrane helix</keyword>
<evidence type="ECO:0000256" key="5">
    <source>
        <dbReference type="ARBA" id="ARBA00022692"/>
    </source>
</evidence>
<evidence type="ECO:0000256" key="7">
    <source>
        <dbReference type="ARBA" id="ARBA00023136"/>
    </source>
</evidence>
<dbReference type="PANTHER" id="PTHR36838">
    <property type="entry name" value="AUXIN EFFLUX CARRIER FAMILY PROTEIN"/>
    <property type="match status" value="1"/>
</dbReference>
<feature type="transmembrane region" description="Helical" evidence="8">
    <location>
        <begin position="280"/>
        <end position="304"/>
    </location>
</feature>
<dbReference type="InterPro" id="IPR004776">
    <property type="entry name" value="Mem_transp_PIN-like"/>
</dbReference>
<keyword evidence="7 8" id="KW-0472">Membrane</keyword>
<feature type="transmembrane region" description="Helical" evidence="8">
    <location>
        <begin position="135"/>
        <end position="156"/>
    </location>
</feature>
<feature type="transmembrane region" description="Helical" evidence="8">
    <location>
        <begin position="168"/>
        <end position="186"/>
    </location>
</feature>
<accession>A0ABS5EXR8</accession>
<gene>
    <name evidence="9" type="ORF">GXW71_12130</name>
</gene>
<comment type="subcellular location">
    <subcellularLocation>
        <location evidence="1">Cell membrane</location>
        <topology evidence="1">Multi-pass membrane protein</topology>
    </subcellularLocation>
</comment>
<evidence type="ECO:0000313" key="10">
    <source>
        <dbReference type="Proteomes" id="UP001196870"/>
    </source>
</evidence>
<evidence type="ECO:0000256" key="3">
    <source>
        <dbReference type="ARBA" id="ARBA00022448"/>
    </source>
</evidence>
<evidence type="ECO:0000256" key="4">
    <source>
        <dbReference type="ARBA" id="ARBA00022475"/>
    </source>
</evidence>
<feature type="transmembrane region" description="Helical" evidence="8">
    <location>
        <begin position="255"/>
        <end position="273"/>
    </location>
</feature>
<keyword evidence="3" id="KW-0813">Transport</keyword>
<evidence type="ECO:0000256" key="8">
    <source>
        <dbReference type="SAM" id="Phobius"/>
    </source>
</evidence>
<name>A0ABS5EXR8_9PROT</name>
<dbReference type="Gene3D" id="1.20.1530.20">
    <property type="match status" value="1"/>
</dbReference>
<evidence type="ECO:0000313" key="9">
    <source>
        <dbReference type="EMBL" id="MBR0665103.1"/>
    </source>
</evidence>
<evidence type="ECO:0000256" key="2">
    <source>
        <dbReference type="ARBA" id="ARBA00010145"/>
    </source>
</evidence>
<feature type="transmembrane region" description="Helical" evidence="8">
    <location>
        <begin position="107"/>
        <end position="129"/>
    </location>
</feature>
<feature type="transmembrane region" description="Helical" evidence="8">
    <location>
        <begin position="38"/>
        <end position="55"/>
    </location>
</feature>
<feature type="transmembrane region" description="Helical" evidence="8">
    <location>
        <begin position="230"/>
        <end position="249"/>
    </location>
</feature>
<feature type="transmembrane region" description="Helical" evidence="8">
    <location>
        <begin position="198"/>
        <end position="218"/>
    </location>
</feature>
<dbReference type="InterPro" id="IPR038770">
    <property type="entry name" value="Na+/solute_symporter_sf"/>
</dbReference>
<protein>
    <submittedName>
        <fullName evidence="9">AEC family transporter</fullName>
    </submittedName>
</protein>
<proteinExistence type="inferred from homology"/>
<dbReference type="Pfam" id="PF03547">
    <property type="entry name" value="Mem_trans"/>
    <property type="match status" value="1"/>
</dbReference>
<evidence type="ECO:0000256" key="1">
    <source>
        <dbReference type="ARBA" id="ARBA00004651"/>
    </source>
</evidence>
<keyword evidence="10" id="KW-1185">Reference proteome</keyword>
<dbReference type="PANTHER" id="PTHR36838:SF4">
    <property type="entry name" value="AUXIN EFFLUX CARRIER FAMILY PROTEIN"/>
    <property type="match status" value="1"/>
</dbReference>
<comment type="caution">
    <text evidence="9">The sequence shown here is derived from an EMBL/GenBank/DDBJ whole genome shotgun (WGS) entry which is preliminary data.</text>
</comment>
<sequence>MNAWLDAFVPCFGLLALGALLKRSLLPDDRVWAGMEKLVFWVLLPSLIVAALAEVDLATLPLGPMAASIWGALAIGALISVALARAMGQGPAAMTSVLQGGIRFNNLIGFAIGGAIFGAEGLALAAVATGLIVPFVQVVVVLAFAIGLAPAGAARVRPLGVLRQVAKNPLLIACVAGFAIAALGGLPPGVKPMLGSLGRASVALGLLCVGAALSLSSFTDRLPVQAATGVLKLLVMPVITLGFALALGLDGLPALFAVLFMALPTAATSYVMARAMGGDAPLIAAITTTQHMAALVTLPLWLMLLGR</sequence>
<dbReference type="EMBL" id="JAAGBB010000012">
    <property type="protein sequence ID" value="MBR0665103.1"/>
    <property type="molecule type" value="Genomic_DNA"/>
</dbReference>
<feature type="transmembrane region" description="Helical" evidence="8">
    <location>
        <begin position="7"/>
        <end position="26"/>
    </location>
</feature>
<keyword evidence="4" id="KW-1003">Cell membrane</keyword>
<organism evidence="9 10">
    <name type="scientific">Plastoroseomonas hellenica</name>
    <dbReference type="NCBI Taxonomy" id="2687306"/>
    <lineage>
        <taxon>Bacteria</taxon>
        <taxon>Pseudomonadati</taxon>
        <taxon>Pseudomonadota</taxon>
        <taxon>Alphaproteobacteria</taxon>
        <taxon>Acetobacterales</taxon>
        <taxon>Acetobacteraceae</taxon>
        <taxon>Plastoroseomonas</taxon>
    </lineage>
</organism>
<reference evidence="10" key="1">
    <citation type="journal article" date="2021" name="Syst. Appl. Microbiol.">
        <title>Roseomonas hellenica sp. nov., isolated from roots of wild-growing Alkanna tinctoria.</title>
        <authorList>
            <person name="Rat A."/>
            <person name="Naranjo H.D."/>
            <person name="Lebbe L."/>
            <person name="Cnockaert M."/>
            <person name="Krigas N."/>
            <person name="Grigoriadou K."/>
            <person name="Maloupa E."/>
            <person name="Willems A."/>
        </authorList>
    </citation>
    <scope>NUCLEOTIDE SEQUENCE [LARGE SCALE GENOMIC DNA]</scope>
    <source>
        <strain evidence="10">LMG 31523</strain>
    </source>
</reference>
<dbReference type="RefSeq" id="WP_211852763.1">
    <property type="nucleotide sequence ID" value="NZ_JAAGBB010000012.1"/>
</dbReference>
<evidence type="ECO:0000256" key="6">
    <source>
        <dbReference type="ARBA" id="ARBA00022989"/>
    </source>
</evidence>
<comment type="similarity">
    <text evidence="2">Belongs to the auxin efflux carrier (TC 2.A.69) family.</text>
</comment>